<evidence type="ECO:0000256" key="1">
    <source>
        <dbReference type="ARBA" id="ARBA00002510"/>
    </source>
</evidence>
<keyword evidence="3" id="KW-0171">Cobalt transport</keyword>
<feature type="transmembrane region" description="Helical" evidence="14">
    <location>
        <begin position="42"/>
        <end position="60"/>
    </location>
</feature>
<sequence>MSLPHPAPSRTGAKPPAPRPEPRAQNPADKTQHPGRRTRRRLAAFGVLVGAVAIVLLPAGSAEAHPLGNFTVNRYDGLVVTPGTLRVDHVEDLAEIPSAQAKPEIDRDGDDALSGRELDAWAARRCASAAEGARLTVDGRQVPVRDGRAQARQRPGQAGLPTLRVECRLTAALGHGERVTVAYRPRDIGTGPGWREVTAQGDRMTLTDADVPKTSASHRLTRYPAGQLSSPPDQRSAALRVTAGGPALAATVESGRDDAVGSSVLPRGVDRWTQALTSMVARHDITLGFALTAFATAVLLGAMHALAPGHGKTMMAAAAAAGGRSALRDVLALGASVTVTHTLGVFALGLLVTAGSAAAPSVISWLGIASGVLVAVAGAGLLRKALRRHRQARAHHHGHDHGHDHGHTHSHDHGDAHGHDHAHDHGHAHTHTHTHDHGDGHTHTHEVRPTLRGTLLLGFAGGMVPSPSAVIVLVGAAALGQAWFGFVLVVAYGLGLAMTLTLAGFAAVRLGVRATERLAARKGSGGRIDRLLGAVRRASPVGTAAVVLALGCGLVLRGAATTLG</sequence>
<dbReference type="Pfam" id="PF03824">
    <property type="entry name" value="NicO"/>
    <property type="match status" value="1"/>
</dbReference>
<gene>
    <name evidence="15" type="ORF">GCM10009680_67890</name>
</gene>
<feature type="transmembrane region" description="Helical" evidence="14">
    <location>
        <begin position="540"/>
        <end position="560"/>
    </location>
</feature>
<evidence type="ECO:0000313" key="15">
    <source>
        <dbReference type="EMBL" id="GAA1716962.1"/>
    </source>
</evidence>
<dbReference type="InterPro" id="IPR018247">
    <property type="entry name" value="EF_Hand_1_Ca_BS"/>
</dbReference>
<evidence type="ECO:0000256" key="8">
    <source>
        <dbReference type="ARBA" id="ARBA00022989"/>
    </source>
</evidence>
<evidence type="ECO:0000256" key="2">
    <source>
        <dbReference type="ARBA" id="ARBA00004651"/>
    </source>
</evidence>
<dbReference type="InterPro" id="IPR051224">
    <property type="entry name" value="NiCoT_RcnA"/>
</dbReference>
<feature type="region of interest" description="Disordered" evidence="13">
    <location>
        <begin position="387"/>
        <end position="447"/>
    </location>
</feature>
<feature type="transmembrane region" description="Helical" evidence="14">
    <location>
        <begin position="330"/>
        <end position="356"/>
    </location>
</feature>
<feature type="region of interest" description="Disordered" evidence="13">
    <location>
        <begin position="1"/>
        <end position="37"/>
    </location>
</feature>
<keyword evidence="7 14" id="KW-0812">Transmembrane</keyword>
<evidence type="ECO:0000256" key="14">
    <source>
        <dbReference type="SAM" id="Phobius"/>
    </source>
</evidence>
<keyword evidence="5" id="KW-1003">Cell membrane</keyword>
<dbReference type="PROSITE" id="PS00018">
    <property type="entry name" value="EF_HAND_1"/>
    <property type="match status" value="1"/>
</dbReference>
<keyword evidence="11 14" id="KW-0472">Membrane</keyword>
<feature type="transmembrane region" description="Helical" evidence="14">
    <location>
        <begin position="455"/>
        <end position="477"/>
    </location>
</feature>
<protein>
    <recommendedName>
        <fullName evidence="17">Nickel transporter</fullName>
    </recommendedName>
</protein>
<dbReference type="RefSeq" id="WP_246586107.1">
    <property type="nucleotide sequence ID" value="NZ_BAAALR010000080.1"/>
</dbReference>
<dbReference type="InterPro" id="IPR011541">
    <property type="entry name" value="Ni/Co_transpt_high_affinity"/>
</dbReference>
<keyword evidence="4" id="KW-0813">Transport</keyword>
<reference evidence="15 16" key="1">
    <citation type="journal article" date="2019" name="Int. J. Syst. Evol. Microbiol.">
        <title>The Global Catalogue of Microorganisms (GCM) 10K type strain sequencing project: providing services to taxonomists for standard genome sequencing and annotation.</title>
        <authorList>
            <consortium name="The Broad Institute Genomics Platform"/>
            <consortium name="The Broad Institute Genome Sequencing Center for Infectious Disease"/>
            <person name="Wu L."/>
            <person name="Ma J."/>
        </authorList>
    </citation>
    <scope>NUCLEOTIDE SEQUENCE [LARGE SCALE GENOMIC DNA]</scope>
    <source>
        <strain evidence="15 16">JCM 13244</strain>
    </source>
</reference>
<organism evidence="15 16">
    <name type="scientific">Streptomyces yatensis</name>
    <dbReference type="NCBI Taxonomy" id="155177"/>
    <lineage>
        <taxon>Bacteria</taxon>
        <taxon>Bacillati</taxon>
        <taxon>Actinomycetota</taxon>
        <taxon>Actinomycetes</taxon>
        <taxon>Kitasatosporales</taxon>
        <taxon>Streptomycetaceae</taxon>
        <taxon>Streptomyces</taxon>
        <taxon>Streptomyces violaceusniger group</taxon>
    </lineage>
</organism>
<feature type="compositionally biased region" description="Basic and acidic residues" evidence="13">
    <location>
        <begin position="401"/>
        <end position="447"/>
    </location>
</feature>
<comment type="function">
    <text evidence="1">Efflux system for nickel and cobalt.</text>
</comment>
<evidence type="ECO:0000256" key="12">
    <source>
        <dbReference type="ARBA" id="ARBA00023285"/>
    </source>
</evidence>
<feature type="compositionally biased region" description="Basic residues" evidence="13">
    <location>
        <begin position="387"/>
        <end position="400"/>
    </location>
</feature>
<keyword evidence="9" id="KW-0406">Ion transport</keyword>
<evidence type="ECO:0000256" key="4">
    <source>
        <dbReference type="ARBA" id="ARBA00022448"/>
    </source>
</evidence>
<keyword evidence="16" id="KW-1185">Reference proteome</keyword>
<keyword evidence="12" id="KW-0170">Cobalt</keyword>
<evidence type="ECO:0000256" key="6">
    <source>
        <dbReference type="ARBA" id="ARBA00022596"/>
    </source>
</evidence>
<dbReference type="InterPro" id="IPR019793">
    <property type="entry name" value="Peroxidases_heam-ligand_BS"/>
</dbReference>
<dbReference type="PANTHER" id="PTHR40659">
    <property type="entry name" value="NICKEL/COBALT EFFLUX SYSTEM RCNA"/>
    <property type="match status" value="1"/>
</dbReference>
<comment type="subcellular location">
    <subcellularLocation>
        <location evidence="2">Cell membrane</location>
        <topology evidence="2">Multi-pass membrane protein</topology>
    </subcellularLocation>
</comment>
<evidence type="ECO:0000256" key="7">
    <source>
        <dbReference type="ARBA" id="ARBA00022692"/>
    </source>
</evidence>
<name>A0ABN2J2Z9_9ACTN</name>
<keyword evidence="6" id="KW-0533">Nickel</keyword>
<evidence type="ECO:0000256" key="5">
    <source>
        <dbReference type="ARBA" id="ARBA00022475"/>
    </source>
</evidence>
<evidence type="ECO:0000256" key="9">
    <source>
        <dbReference type="ARBA" id="ARBA00023065"/>
    </source>
</evidence>
<evidence type="ECO:0008006" key="17">
    <source>
        <dbReference type="Google" id="ProtNLM"/>
    </source>
</evidence>
<dbReference type="Proteomes" id="UP001499947">
    <property type="component" value="Unassembled WGS sequence"/>
</dbReference>
<keyword evidence="8 14" id="KW-1133">Transmembrane helix</keyword>
<comment type="caution">
    <text evidence="15">The sequence shown here is derived from an EMBL/GenBank/DDBJ whole genome shotgun (WGS) entry which is preliminary data.</text>
</comment>
<proteinExistence type="predicted"/>
<evidence type="ECO:0000256" key="10">
    <source>
        <dbReference type="ARBA" id="ARBA00023112"/>
    </source>
</evidence>
<evidence type="ECO:0000256" key="3">
    <source>
        <dbReference type="ARBA" id="ARBA00022426"/>
    </source>
</evidence>
<feature type="transmembrane region" description="Helical" evidence="14">
    <location>
        <begin position="362"/>
        <end position="382"/>
    </location>
</feature>
<dbReference type="PANTHER" id="PTHR40659:SF1">
    <property type="entry name" value="NICKEL_COBALT EFFLUX SYSTEM RCNA"/>
    <property type="match status" value="1"/>
</dbReference>
<evidence type="ECO:0000256" key="13">
    <source>
        <dbReference type="SAM" id="MobiDB-lite"/>
    </source>
</evidence>
<keyword evidence="10" id="KW-0921">Nickel transport</keyword>
<evidence type="ECO:0000256" key="11">
    <source>
        <dbReference type="ARBA" id="ARBA00023136"/>
    </source>
</evidence>
<feature type="transmembrane region" description="Helical" evidence="14">
    <location>
        <begin position="483"/>
        <end position="512"/>
    </location>
</feature>
<feature type="transmembrane region" description="Helical" evidence="14">
    <location>
        <begin position="287"/>
        <end position="309"/>
    </location>
</feature>
<dbReference type="PROSITE" id="PS00435">
    <property type="entry name" value="PEROXIDASE_1"/>
    <property type="match status" value="1"/>
</dbReference>
<evidence type="ECO:0000313" key="16">
    <source>
        <dbReference type="Proteomes" id="UP001499947"/>
    </source>
</evidence>
<accession>A0ABN2J2Z9</accession>
<dbReference type="EMBL" id="BAAALR010000080">
    <property type="protein sequence ID" value="GAA1716962.1"/>
    <property type="molecule type" value="Genomic_DNA"/>
</dbReference>